<accession>A0AAV8T3C1</accession>
<evidence type="ECO:0000313" key="2">
    <source>
        <dbReference type="Proteomes" id="UP001159364"/>
    </source>
</evidence>
<sequence length="88" mass="10000">MGLKEGDERERERERHREKKDALFPLAVRCNLQNPAFPAIPCSHILHSCPFLVPFGCSSCHFLQHRLDAPSLAFSKLLIDGLCRNASR</sequence>
<organism evidence="1 2">
    <name type="scientific">Erythroxylum novogranatense</name>
    <dbReference type="NCBI Taxonomy" id="1862640"/>
    <lineage>
        <taxon>Eukaryota</taxon>
        <taxon>Viridiplantae</taxon>
        <taxon>Streptophyta</taxon>
        <taxon>Embryophyta</taxon>
        <taxon>Tracheophyta</taxon>
        <taxon>Spermatophyta</taxon>
        <taxon>Magnoliopsida</taxon>
        <taxon>eudicotyledons</taxon>
        <taxon>Gunneridae</taxon>
        <taxon>Pentapetalae</taxon>
        <taxon>rosids</taxon>
        <taxon>fabids</taxon>
        <taxon>Malpighiales</taxon>
        <taxon>Erythroxylaceae</taxon>
        <taxon>Erythroxylum</taxon>
    </lineage>
</organism>
<comment type="caution">
    <text evidence="1">The sequence shown here is derived from an EMBL/GenBank/DDBJ whole genome shotgun (WGS) entry which is preliminary data.</text>
</comment>
<proteinExistence type="predicted"/>
<name>A0AAV8T3C1_9ROSI</name>
<dbReference type="Proteomes" id="UP001159364">
    <property type="component" value="Linkage Group LG07"/>
</dbReference>
<reference evidence="1 2" key="1">
    <citation type="submission" date="2021-09" db="EMBL/GenBank/DDBJ databases">
        <title>Genomic insights and catalytic innovation underlie evolution of tropane alkaloids biosynthesis.</title>
        <authorList>
            <person name="Wang Y.-J."/>
            <person name="Tian T."/>
            <person name="Huang J.-P."/>
            <person name="Huang S.-X."/>
        </authorList>
    </citation>
    <scope>NUCLEOTIDE SEQUENCE [LARGE SCALE GENOMIC DNA]</scope>
    <source>
        <strain evidence="1">KIB-2018</strain>
        <tissue evidence="1">Leaf</tissue>
    </source>
</reference>
<evidence type="ECO:0000313" key="1">
    <source>
        <dbReference type="EMBL" id="KAJ8760718.1"/>
    </source>
</evidence>
<protein>
    <submittedName>
        <fullName evidence="1">Uncharacterized protein</fullName>
    </submittedName>
</protein>
<keyword evidence="2" id="KW-1185">Reference proteome</keyword>
<dbReference type="EMBL" id="JAIWQS010000007">
    <property type="protein sequence ID" value="KAJ8760718.1"/>
    <property type="molecule type" value="Genomic_DNA"/>
</dbReference>
<dbReference type="AlphaFoldDB" id="A0AAV8T3C1"/>
<gene>
    <name evidence="1" type="ORF">K2173_017793</name>
</gene>